<protein>
    <submittedName>
        <fullName evidence="4">tRNA-binding domain-containing protein</fullName>
    </submittedName>
</protein>
<dbReference type="GO" id="GO:0006431">
    <property type="term" value="P:methionyl-tRNA aminoacylation"/>
    <property type="evidence" value="ECO:0007669"/>
    <property type="project" value="InterPro"/>
</dbReference>
<keyword evidence="1" id="KW-0820">tRNA-binding</keyword>
<reference evidence="5" key="1">
    <citation type="submission" date="2016-12" db="EMBL/GenBank/DDBJ databases">
        <authorList>
            <person name="Herbold C."/>
        </authorList>
    </citation>
    <scope>NUCLEOTIDE SEQUENCE [LARGE SCALE GENOMIC DNA]</scope>
</reference>
<dbReference type="GO" id="GO:0000049">
    <property type="term" value="F:tRNA binding"/>
    <property type="evidence" value="ECO:0007669"/>
    <property type="project" value="UniProtKB-KW"/>
</dbReference>
<accession>A0A2H1EJI1</accession>
<sequence>MFYVDQITYDDFAKLDMRVAKILSVEPIPGKSKIVKGTIDLGNEKRDVIIGGAQYYKPEELVGRIVIALVNLEPRSIAGVESSAMLFAADSGEKPFWLTVTEDVPLGTKIK</sequence>
<dbReference type="PANTHER" id="PTHR11586">
    <property type="entry name" value="TRNA-AMINOACYLATION COFACTOR ARC1 FAMILY MEMBER"/>
    <property type="match status" value="1"/>
</dbReference>
<dbReference type="EMBL" id="FRFC01000005">
    <property type="protein sequence ID" value="SHO47654.1"/>
    <property type="molecule type" value="Genomic_DNA"/>
</dbReference>
<evidence type="ECO:0000259" key="3">
    <source>
        <dbReference type="PROSITE" id="PS50886"/>
    </source>
</evidence>
<dbReference type="Proteomes" id="UP000232412">
    <property type="component" value="Unassembled WGS sequence"/>
</dbReference>
<gene>
    <name evidence="4" type="ORF">NSIN_40166</name>
</gene>
<organism evidence="4 5">
    <name type="scientific">Nitrosotalea sinensis</name>
    <dbReference type="NCBI Taxonomy" id="1499975"/>
    <lineage>
        <taxon>Archaea</taxon>
        <taxon>Nitrososphaerota</taxon>
        <taxon>Nitrososphaeria</taxon>
        <taxon>Nitrosotaleales</taxon>
        <taxon>Nitrosotaleaceae</taxon>
        <taxon>Nitrosotalea</taxon>
    </lineage>
</organism>
<evidence type="ECO:0000313" key="5">
    <source>
        <dbReference type="Proteomes" id="UP000232412"/>
    </source>
</evidence>
<evidence type="ECO:0000256" key="1">
    <source>
        <dbReference type="ARBA" id="ARBA00022555"/>
    </source>
</evidence>
<dbReference type="InterPro" id="IPR012340">
    <property type="entry name" value="NA-bd_OB-fold"/>
</dbReference>
<dbReference type="CDD" id="cd02800">
    <property type="entry name" value="tRNA_bind_EcMetRS_like"/>
    <property type="match status" value="1"/>
</dbReference>
<dbReference type="GO" id="GO:0005524">
    <property type="term" value="F:ATP binding"/>
    <property type="evidence" value="ECO:0007669"/>
    <property type="project" value="InterPro"/>
</dbReference>
<name>A0A2H1EJI1_9ARCH</name>
<dbReference type="InterPro" id="IPR004495">
    <property type="entry name" value="Met-tRNA-synth_bsu_C"/>
</dbReference>
<dbReference type="SUPFAM" id="SSF50249">
    <property type="entry name" value="Nucleic acid-binding proteins"/>
    <property type="match status" value="1"/>
</dbReference>
<feature type="domain" description="TRNA-binding" evidence="3">
    <location>
        <begin position="11"/>
        <end position="111"/>
    </location>
</feature>
<dbReference type="Pfam" id="PF01588">
    <property type="entry name" value="tRNA_bind"/>
    <property type="match status" value="1"/>
</dbReference>
<dbReference type="InterPro" id="IPR002547">
    <property type="entry name" value="tRNA-bd_dom"/>
</dbReference>
<dbReference type="InterPro" id="IPR051270">
    <property type="entry name" value="Tyrosine-tRNA_ligase_regulator"/>
</dbReference>
<evidence type="ECO:0000313" key="4">
    <source>
        <dbReference type="EMBL" id="SHO47654.1"/>
    </source>
</evidence>
<dbReference type="AlphaFoldDB" id="A0A2H1EJI1"/>
<keyword evidence="5" id="KW-1185">Reference proteome</keyword>
<proteinExistence type="predicted"/>
<keyword evidence="2" id="KW-0694">RNA-binding</keyword>
<evidence type="ECO:0000256" key="2">
    <source>
        <dbReference type="ARBA" id="ARBA00022884"/>
    </source>
</evidence>
<dbReference type="PANTHER" id="PTHR11586:SF37">
    <property type="entry name" value="TRNA-BINDING DOMAIN-CONTAINING PROTEIN"/>
    <property type="match status" value="1"/>
</dbReference>
<dbReference type="GO" id="GO:0004825">
    <property type="term" value="F:methionine-tRNA ligase activity"/>
    <property type="evidence" value="ECO:0007669"/>
    <property type="project" value="InterPro"/>
</dbReference>
<dbReference type="PROSITE" id="PS50886">
    <property type="entry name" value="TRBD"/>
    <property type="match status" value="1"/>
</dbReference>
<dbReference type="Gene3D" id="2.40.50.140">
    <property type="entry name" value="Nucleic acid-binding proteins"/>
    <property type="match status" value="1"/>
</dbReference>